<keyword evidence="2" id="KW-0812">Transmembrane</keyword>
<accession>A0A2N0R0S0</accession>
<dbReference type="VEuPathDB" id="FungiDB:RhiirA1_499763"/>
<feature type="region of interest" description="Disordered" evidence="1">
    <location>
        <begin position="62"/>
        <end position="94"/>
    </location>
</feature>
<name>A0A2N0R0S0_9GLOM</name>
<evidence type="ECO:0000256" key="1">
    <source>
        <dbReference type="SAM" id="MobiDB-lite"/>
    </source>
</evidence>
<reference evidence="3 4" key="2">
    <citation type="submission" date="2017-10" db="EMBL/GenBank/DDBJ databases">
        <title>Genome analyses suggest a sexual origin of heterokaryosis in a supposedly ancient asexual fungus.</title>
        <authorList>
            <person name="Corradi N."/>
            <person name="Sedzielewska K."/>
            <person name="Noel J."/>
            <person name="Charron P."/>
            <person name="Farinelli L."/>
            <person name="Marton T."/>
            <person name="Kruger M."/>
            <person name="Pelin A."/>
            <person name="Brachmann A."/>
            <person name="Corradi N."/>
        </authorList>
    </citation>
    <scope>NUCLEOTIDE SEQUENCE [LARGE SCALE GENOMIC DNA]</scope>
    <source>
        <strain evidence="3 4">A1</strain>
    </source>
</reference>
<keyword evidence="2" id="KW-0472">Membrane</keyword>
<evidence type="ECO:0000256" key="2">
    <source>
        <dbReference type="SAM" id="Phobius"/>
    </source>
</evidence>
<comment type="caution">
    <text evidence="3">The sequence shown here is derived from an EMBL/GenBank/DDBJ whole genome shotgun (WGS) entry which is preliminary data.</text>
</comment>
<reference evidence="3 4" key="1">
    <citation type="submission" date="2017-10" db="EMBL/GenBank/DDBJ databases">
        <title>Extensive intraspecific genome diversity in a model arbuscular mycorrhizal fungus.</title>
        <authorList>
            <person name="Chen E.C.H."/>
            <person name="Morin E."/>
            <person name="Baudet D."/>
            <person name="Noel J."/>
            <person name="Ndikumana S."/>
            <person name="Charron P."/>
            <person name="St-Onge C."/>
            <person name="Giorgi J."/>
            <person name="Grigoriev I.V."/>
            <person name="Roux C."/>
            <person name="Martin F.M."/>
            <person name="Corradi N."/>
        </authorList>
    </citation>
    <scope>NUCLEOTIDE SEQUENCE [LARGE SCALE GENOMIC DNA]</scope>
    <source>
        <strain evidence="3 4">A1</strain>
    </source>
</reference>
<keyword evidence="2" id="KW-1133">Transmembrane helix</keyword>
<protein>
    <submittedName>
        <fullName evidence="3">Uncharacterized protein</fullName>
    </submittedName>
</protein>
<evidence type="ECO:0000313" key="4">
    <source>
        <dbReference type="Proteomes" id="UP000232688"/>
    </source>
</evidence>
<evidence type="ECO:0000313" key="3">
    <source>
        <dbReference type="EMBL" id="PKC56870.1"/>
    </source>
</evidence>
<proteinExistence type="predicted"/>
<gene>
    <name evidence="3" type="ORF">RhiirA1_499763</name>
</gene>
<dbReference type="Proteomes" id="UP000232688">
    <property type="component" value="Unassembled WGS sequence"/>
</dbReference>
<sequence>MLNIGDLVRNPNNAEDFLKFISYNGYQYLHEVTAELGSFVENGFLKTLFDKSPQHKLKAQNTLNKKSGNTGHSSNCNQPKKKDKKSSTKTAKDDIQLKNLNSQKKAKKFSKKYSAFLAAEFFLLFILLYKPLALEGLASVLPYFYPVRMDEWLFINLDLEEANKQRERAPYFSQVEKALAIWTTNVLAAELVINGDILHEKSKNFCKRI</sequence>
<dbReference type="EMBL" id="LLXH01001993">
    <property type="protein sequence ID" value="PKC56870.1"/>
    <property type="molecule type" value="Genomic_DNA"/>
</dbReference>
<feature type="compositionally biased region" description="Polar residues" evidence="1">
    <location>
        <begin position="62"/>
        <end position="78"/>
    </location>
</feature>
<organism evidence="3 4">
    <name type="scientific">Rhizophagus irregularis</name>
    <dbReference type="NCBI Taxonomy" id="588596"/>
    <lineage>
        <taxon>Eukaryota</taxon>
        <taxon>Fungi</taxon>
        <taxon>Fungi incertae sedis</taxon>
        <taxon>Mucoromycota</taxon>
        <taxon>Glomeromycotina</taxon>
        <taxon>Glomeromycetes</taxon>
        <taxon>Glomerales</taxon>
        <taxon>Glomeraceae</taxon>
        <taxon>Rhizophagus</taxon>
    </lineage>
</organism>
<feature type="transmembrane region" description="Helical" evidence="2">
    <location>
        <begin position="113"/>
        <end position="132"/>
    </location>
</feature>
<dbReference type="AlphaFoldDB" id="A0A2N0R0S0"/>